<comment type="similarity">
    <text evidence="3 9">Belongs to the DNA repair enzymes AP/ExoA family.</text>
</comment>
<dbReference type="InterPro" id="IPR004808">
    <property type="entry name" value="AP_endonuc_1"/>
</dbReference>
<dbReference type="InterPro" id="IPR036691">
    <property type="entry name" value="Endo/exonu/phosph_ase_sf"/>
</dbReference>
<evidence type="ECO:0000256" key="6">
    <source>
        <dbReference type="ARBA" id="ARBA00022842"/>
    </source>
</evidence>
<dbReference type="Pfam" id="PF03372">
    <property type="entry name" value="Exo_endo_phos"/>
    <property type="match status" value="1"/>
</dbReference>
<feature type="site" description="Important for catalytic activity" evidence="8">
    <location>
        <position position="252"/>
    </location>
</feature>
<evidence type="ECO:0000256" key="5">
    <source>
        <dbReference type="ARBA" id="ARBA00022801"/>
    </source>
</evidence>
<feature type="region of interest" description="Disordered" evidence="10">
    <location>
        <begin position="1"/>
        <end position="27"/>
    </location>
</feature>
<dbReference type="PROSITE" id="PS00728">
    <property type="entry name" value="AP_NUCLEASE_F1_3"/>
    <property type="match status" value="1"/>
</dbReference>
<dbReference type="GO" id="GO:0008311">
    <property type="term" value="F:double-stranded DNA 3'-5' DNA exonuclease activity"/>
    <property type="evidence" value="ECO:0007669"/>
    <property type="project" value="UniProtKB-EC"/>
</dbReference>
<accession>A0A811JQA1</accession>
<keyword evidence="4 7" id="KW-0479">Metal-binding</keyword>
<dbReference type="PROSITE" id="PS00726">
    <property type="entry name" value="AP_NUCLEASE_F1_1"/>
    <property type="match status" value="1"/>
</dbReference>
<evidence type="ECO:0000256" key="3">
    <source>
        <dbReference type="ARBA" id="ARBA00007092"/>
    </source>
</evidence>
<dbReference type="GO" id="GO:0046872">
    <property type="term" value="F:metal ion binding"/>
    <property type="evidence" value="ECO:0007669"/>
    <property type="project" value="UniProtKB-KW"/>
</dbReference>
<dbReference type="NCBIfam" id="TIGR00195">
    <property type="entry name" value="exoDNase_III"/>
    <property type="match status" value="1"/>
</dbReference>
<dbReference type="OrthoDB" id="498125at2759"/>
<dbReference type="PANTHER" id="PTHR22748:SF6">
    <property type="entry name" value="DNA-(APURINIC OR APYRIMIDINIC SITE) ENDONUCLEASE"/>
    <property type="match status" value="1"/>
</dbReference>
<organism evidence="12 13">
    <name type="scientific">Bursaphelenchus okinawaensis</name>
    <dbReference type="NCBI Taxonomy" id="465554"/>
    <lineage>
        <taxon>Eukaryota</taxon>
        <taxon>Metazoa</taxon>
        <taxon>Ecdysozoa</taxon>
        <taxon>Nematoda</taxon>
        <taxon>Chromadorea</taxon>
        <taxon>Rhabditida</taxon>
        <taxon>Tylenchina</taxon>
        <taxon>Tylenchomorpha</taxon>
        <taxon>Aphelenchoidea</taxon>
        <taxon>Aphelenchoididae</taxon>
        <taxon>Bursaphelenchus</taxon>
    </lineage>
</organism>
<evidence type="ECO:0000313" key="13">
    <source>
        <dbReference type="Proteomes" id="UP000614601"/>
    </source>
</evidence>
<dbReference type="Gene3D" id="3.60.10.10">
    <property type="entry name" value="Endonuclease/exonuclease/phosphatase"/>
    <property type="match status" value="1"/>
</dbReference>
<proteinExistence type="inferred from homology"/>
<evidence type="ECO:0000259" key="11">
    <source>
        <dbReference type="Pfam" id="PF03372"/>
    </source>
</evidence>
<dbReference type="InterPro" id="IPR005135">
    <property type="entry name" value="Endo/exonuclease/phosphatase"/>
</dbReference>
<dbReference type="PANTHER" id="PTHR22748">
    <property type="entry name" value="AP ENDONUCLEASE"/>
    <property type="match status" value="1"/>
</dbReference>
<evidence type="ECO:0000256" key="7">
    <source>
        <dbReference type="PIRSR" id="PIRSR604808-2"/>
    </source>
</evidence>
<dbReference type="Proteomes" id="UP000783686">
    <property type="component" value="Unassembled WGS sequence"/>
</dbReference>
<keyword evidence="13" id="KW-1185">Reference proteome</keyword>
<dbReference type="NCBIfam" id="TIGR00633">
    <property type="entry name" value="xth"/>
    <property type="match status" value="1"/>
</dbReference>
<keyword evidence="9" id="KW-0227">DNA damage</keyword>
<dbReference type="AlphaFoldDB" id="A0A811JQA1"/>
<dbReference type="CDD" id="cd09087">
    <property type="entry name" value="Ape1-like_AP-endo"/>
    <property type="match status" value="1"/>
</dbReference>
<evidence type="ECO:0000256" key="10">
    <source>
        <dbReference type="SAM" id="MobiDB-lite"/>
    </source>
</evidence>
<dbReference type="GO" id="GO:0006284">
    <property type="term" value="P:base-excision repair"/>
    <property type="evidence" value="ECO:0007669"/>
    <property type="project" value="TreeGrafter"/>
</dbReference>
<keyword evidence="9" id="KW-0234">DNA repair</keyword>
<keyword evidence="6 7" id="KW-0460">Magnesium</keyword>
<dbReference type="Gene3D" id="1.20.5.340">
    <property type="match status" value="1"/>
</dbReference>
<comment type="caution">
    <text evidence="12">The sequence shown here is derived from an EMBL/GenBank/DDBJ whole genome shotgun (WGS) entry which is preliminary data.</text>
</comment>
<comment type="cofactor">
    <cofactor evidence="7 9">
        <name>Mg(2+)</name>
        <dbReference type="ChEBI" id="CHEBI:18420"/>
    </cofactor>
    <cofactor evidence="7 9">
        <name>Mn(2+)</name>
        <dbReference type="ChEBI" id="CHEBI:29035"/>
    </cofactor>
    <text evidence="7 9">Probably binds two magnesium or manganese ions per subunit.</text>
</comment>
<keyword evidence="5" id="KW-0378">Hydrolase</keyword>
<evidence type="ECO:0000256" key="8">
    <source>
        <dbReference type="PIRSR" id="PIRSR604808-3"/>
    </source>
</evidence>
<feature type="domain" description="Endonuclease/exonuclease/phosphatase" evidence="11">
    <location>
        <begin position="35"/>
        <end position="259"/>
    </location>
</feature>
<dbReference type="InterPro" id="IPR020848">
    <property type="entry name" value="AP_endonuclease_F1_CS"/>
</dbReference>
<name>A0A811JQA1_9BILA</name>
<keyword evidence="7" id="KW-0464">Manganese</keyword>
<evidence type="ECO:0000256" key="9">
    <source>
        <dbReference type="RuleBase" id="RU362131"/>
    </source>
</evidence>
<feature type="binding site" evidence="7">
    <location>
        <position position="67"/>
    </location>
    <ligand>
        <name>Mg(2+)</name>
        <dbReference type="ChEBI" id="CHEBI:18420"/>
        <label>1</label>
    </ligand>
</feature>
<feature type="site" description="Transition state stabilizer" evidence="8">
    <location>
        <position position="181"/>
    </location>
</feature>
<dbReference type="EMBL" id="CAJFCW020000001">
    <property type="protein sequence ID" value="CAG9077850.1"/>
    <property type="molecule type" value="Genomic_DNA"/>
</dbReference>
<dbReference type="PROSITE" id="PS51435">
    <property type="entry name" value="AP_NUCLEASE_F1_4"/>
    <property type="match status" value="1"/>
</dbReference>
<evidence type="ECO:0000256" key="1">
    <source>
        <dbReference type="ARBA" id="ARBA00000493"/>
    </source>
</evidence>
<dbReference type="SUPFAM" id="SSF56219">
    <property type="entry name" value="DNase I-like"/>
    <property type="match status" value="1"/>
</dbReference>
<gene>
    <name evidence="12" type="ORF">BOKJ2_LOCUS206</name>
</gene>
<feature type="binding site" evidence="7">
    <location>
        <position position="179"/>
    </location>
    <ligand>
        <name>Mg(2+)</name>
        <dbReference type="ChEBI" id="CHEBI:18420"/>
        <label>1</label>
    </ligand>
</feature>
<feature type="binding site" evidence="7">
    <location>
        <position position="181"/>
    </location>
    <ligand>
        <name>Mg(2+)</name>
        <dbReference type="ChEBI" id="CHEBI:18420"/>
        <label>1</label>
    </ligand>
</feature>
<evidence type="ECO:0000256" key="2">
    <source>
        <dbReference type="ARBA" id="ARBA00001936"/>
    </source>
</evidence>
<dbReference type="Gene3D" id="6.10.280.150">
    <property type="match status" value="1"/>
</dbReference>
<sequence length="557" mass="64245">MSSGKKRVFPLFEKSDSSSNSAAKRAKGSSLTIYSWNVAGLRAVVKRPKKGDEDIAAFDADIVLLQETKCDEFPPEIGRLTEYPYKKLFPSKDKKGYSGVAFLAKEKPLKMTVGMGDKRFDGQGRYLHAEYEDFHVINVYVPNSGRGLVNLALRHEWEEQIRERLAELDKEKPVIYTGDMNVAHEEIDLKNPKANANKSAGFTDQERNDFTDLLGDNFVDVYRTLNPDKAGAYTYWSYFGNSRGKNVGWRLDYFVVSKRIMENVEECEIHSEMPIPLRVVEPVNVSLDRLNIEKTRDELQCVANGTLANLVRQLSSLSMHGEQMFNDMFEEMNKVNQKLDDIALRTARLYDKVHQTAGVVPQSGRLADNNLRKPYRSQNIIDQHTLSRQTMPRAMVELYDKCDPPPALYLFDEFRKDNKPALKYYTDPGYFFELWKQEILKECGIDRKIQKNRPQPNMQRPKQEANRRVVHNARTLLNHYSEGQGHNQNNLVQFPTEYQVPQINRHALHHAPNSMIRHPQMMRPTQPAPPLPDHFDDDPSHLHPCPRIDRSNNILMI</sequence>
<dbReference type="GO" id="GO:0008081">
    <property type="term" value="F:phosphoric diester hydrolase activity"/>
    <property type="evidence" value="ECO:0007669"/>
    <property type="project" value="TreeGrafter"/>
</dbReference>
<evidence type="ECO:0000256" key="4">
    <source>
        <dbReference type="ARBA" id="ARBA00022723"/>
    </source>
</evidence>
<dbReference type="GO" id="GO:0003906">
    <property type="term" value="F:DNA-(apurinic or apyrimidinic site) endonuclease activity"/>
    <property type="evidence" value="ECO:0007669"/>
    <property type="project" value="TreeGrafter"/>
</dbReference>
<evidence type="ECO:0000313" key="12">
    <source>
        <dbReference type="EMBL" id="CAD5205522.1"/>
    </source>
</evidence>
<protein>
    <recommendedName>
        <fullName evidence="9">DNA-(apurinic or apyrimidinic site) endonuclease</fullName>
        <ecNumber evidence="9">3.1.-.-</ecNumber>
    </recommendedName>
</protein>
<reference evidence="12" key="1">
    <citation type="submission" date="2020-09" db="EMBL/GenBank/DDBJ databases">
        <authorList>
            <person name="Kikuchi T."/>
        </authorList>
    </citation>
    <scope>NUCLEOTIDE SEQUENCE</scope>
    <source>
        <strain evidence="12">SH1</strain>
    </source>
</reference>
<feature type="binding site" evidence="7">
    <location>
        <position position="37"/>
    </location>
    <ligand>
        <name>Mg(2+)</name>
        <dbReference type="ChEBI" id="CHEBI:18420"/>
        <label>1</label>
    </ligand>
</feature>
<comment type="catalytic activity">
    <reaction evidence="1">
        <text>Exonucleolytic cleavage in the 3'- to 5'-direction to yield nucleoside 5'-phosphates.</text>
        <dbReference type="EC" id="3.1.11.2"/>
    </reaction>
</comment>
<dbReference type="Proteomes" id="UP000614601">
    <property type="component" value="Unassembled WGS sequence"/>
</dbReference>
<dbReference type="GO" id="GO:0003677">
    <property type="term" value="F:DNA binding"/>
    <property type="evidence" value="ECO:0007669"/>
    <property type="project" value="InterPro"/>
</dbReference>
<dbReference type="InterPro" id="IPR020847">
    <property type="entry name" value="AP_endonuclease_F1_BS"/>
</dbReference>
<dbReference type="GO" id="GO:0005634">
    <property type="term" value="C:nucleus"/>
    <property type="evidence" value="ECO:0007669"/>
    <property type="project" value="TreeGrafter"/>
</dbReference>
<dbReference type="EMBL" id="CAJFDH010000001">
    <property type="protein sequence ID" value="CAD5205522.1"/>
    <property type="molecule type" value="Genomic_DNA"/>
</dbReference>
<comment type="cofactor">
    <cofactor evidence="2">
        <name>Mn(2+)</name>
        <dbReference type="ChEBI" id="CHEBI:29035"/>
    </cofactor>
</comment>
<dbReference type="EC" id="3.1.-.-" evidence="9"/>